<dbReference type="RefSeq" id="WP_310025637.1">
    <property type="nucleotide sequence ID" value="NZ_JAVDVI010000005.1"/>
</dbReference>
<reference evidence="2 3" key="1">
    <citation type="submission" date="2023-07" db="EMBL/GenBank/DDBJ databases">
        <title>Sorghum-associated microbial communities from plants grown in Nebraska, USA.</title>
        <authorList>
            <person name="Schachtman D."/>
        </authorList>
    </citation>
    <scope>NUCLEOTIDE SEQUENCE [LARGE SCALE GENOMIC DNA]</scope>
    <source>
        <strain evidence="2 3">3773</strain>
    </source>
</reference>
<feature type="domain" description="Fido" evidence="1">
    <location>
        <begin position="98"/>
        <end position="253"/>
    </location>
</feature>
<dbReference type="Gene3D" id="1.10.3290.10">
    <property type="entry name" value="Fido-like domain"/>
    <property type="match status" value="1"/>
</dbReference>
<proteinExistence type="predicted"/>
<dbReference type="Pfam" id="PF02661">
    <property type="entry name" value="Fic"/>
    <property type="match status" value="1"/>
</dbReference>
<name>A0ABU1TNM0_9FLAO</name>
<dbReference type="InterPro" id="IPR036597">
    <property type="entry name" value="Fido-like_dom_sf"/>
</dbReference>
<evidence type="ECO:0000259" key="1">
    <source>
        <dbReference type="PROSITE" id="PS51459"/>
    </source>
</evidence>
<protein>
    <submittedName>
        <fullName evidence="2">Fic family protein</fullName>
    </submittedName>
</protein>
<dbReference type="PANTHER" id="PTHR13504:SF38">
    <property type="entry name" value="FIDO DOMAIN-CONTAINING PROTEIN"/>
    <property type="match status" value="1"/>
</dbReference>
<evidence type="ECO:0000313" key="2">
    <source>
        <dbReference type="EMBL" id="MDR6967481.1"/>
    </source>
</evidence>
<accession>A0ABU1TNM0</accession>
<dbReference type="PANTHER" id="PTHR13504">
    <property type="entry name" value="FIDO DOMAIN-CONTAINING PROTEIN DDB_G0283145"/>
    <property type="match status" value="1"/>
</dbReference>
<organism evidence="2 3">
    <name type="scientific">Flavobacterium arsenatis</name>
    <dbReference type="NCBI Taxonomy" id="1484332"/>
    <lineage>
        <taxon>Bacteria</taxon>
        <taxon>Pseudomonadati</taxon>
        <taxon>Bacteroidota</taxon>
        <taxon>Flavobacteriia</taxon>
        <taxon>Flavobacteriales</taxon>
        <taxon>Flavobacteriaceae</taxon>
        <taxon>Flavobacterium</taxon>
    </lineage>
</organism>
<dbReference type="SUPFAM" id="SSF140931">
    <property type="entry name" value="Fic-like"/>
    <property type="match status" value="1"/>
</dbReference>
<sequence length="261" mass="30551">MKNQLQLFPEDLLHQYLEQVPKGLQDAFDVLEDAAISTDTFSFYTSVSSVYSSKIEGEDIELDSYIKHKKFGIAFQADYTKKIDDLYDAYTFAKSHPINEQTVAEAHQLLSRHLLAKNWQGTYRTQNMFVTTSDGRIEYVAASPFELEGEMKKFHHDLAILLERKMKIEEVFFYASLLHLVFVKIHPWNDGNGRSARLYEKWFLAQKLGEKAWFLESEKMYYNQHATYYHTIRLLGLEYPELDYSKALPFLMMLPKALVNN</sequence>
<dbReference type="PROSITE" id="PS51459">
    <property type="entry name" value="FIDO"/>
    <property type="match status" value="1"/>
</dbReference>
<dbReference type="Proteomes" id="UP001255185">
    <property type="component" value="Unassembled WGS sequence"/>
</dbReference>
<keyword evidence="3" id="KW-1185">Reference proteome</keyword>
<dbReference type="EMBL" id="JAVDVI010000005">
    <property type="protein sequence ID" value="MDR6967481.1"/>
    <property type="molecule type" value="Genomic_DNA"/>
</dbReference>
<dbReference type="InterPro" id="IPR040198">
    <property type="entry name" value="Fido_containing"/>
</dbReference>
<evidence type="ECO:0000313" key="3">
    <source>
        <dbReference type="Proteomes" id="UP001255185"/>
    </source>
</evidence>
<comment type="caution">
    <text evidence="2">The sequence shown here is derived from an EMBL/GenBank/DDBJ whole genome shotgun (WGS) entry which is preliminary data.</text>
</comment>
<gene>
    <name evidence="2" type="ORF">J2X31_001492</name>
</gene>
<dbReference type="InterPro" id="IPR003812">
    <property type="entry name" value="Fido"/>
</dbReference>